<reference evidence="1 2" key="1">
    <citation type="submission" date="2024-01" db="EMBL/GenBank/DDBJ databases">
        <title>The genomes of 5 underutilized Papilionoideae crops provide insights into root nodulation and disease resistance.</title>
        <authorList>
            <person name="Yuan L."/>
        </authorList>
    </citation>
    <scope>NUCLEOTIDE SEQUENCE [LARGE SCALE GENOMIC DNA]</scope>
    <source>
        <strain evidence="1">LY-2023</strain>
        <tissue evidence="1">Leaf</tissue>
    </source>
</reference>
<dbReference type="EMBL" id="JAYKXN010000003">
    <property type="protein sequence ID" value="KAK7302613.1"/>
    <property type="molecule type" value="Genomic_DNA"/>
</dbReference>
<dbReference type="Proteomes" id="UP001359559">
    <property type="component" value="Unassembled WGS sequence"/>
</dbReference>
<dbReference type="AlphaFoldDB" id="A0AAN9PLS9"/>
<sequence length="161" mass="18467">MREISVIGDNFMPNCFLFIFERYWIRISFSNHCTLLPSSSSNTTSFWSSFFFGGRIIITYNNNIGYKALKLRWLDLGPSLLLVCLGYPNFQTLKRCVFYFCELLFQSVAPPAARGIIQRRVRVLVACDSSYTADSCFARPALEISRRRPAGISPEGRNFTF</sequence>
<evidence type="ECO:0000313" key="1">
    <source>
        <dbReference type="EMBL" id="KAK7302613.1"/>
    </source>
</evidence>
<comment type="caution">
    <text evidence="1">The sequence shown here is derived from an EMBL/GenBank/DDBJ whole genome shotgun (WGS) entry which is preliminary data.</text>
</comment>
<proteinExistence type="predicted"/>
<keyword evidence="2" id="KW-1185">Reference proteome</keyword>
<evidence type="ECO:0000313" key="2">
    <source>
        <dbReference type="Proteomes" id="UP001359559"/>
    </source>
</evidence>
<organism evidence="1 2">
    <name type="scientific">Clitoria ternatea</name>
    <name type="common">Butterfly pea</name>
    <dbReference type="NCBI Taxonomy" id="43366"/>
    <lineage>
        <taxon>Eukaryota</taxon>
        <taxon>Viridiplantae</taxon>
        <taxon>Streptophyta</taxon>
        <taxon>Embryophyta</taxon>
        <taxon>Tracheophyta</taxon>
        <taxon>Spermatophyta</taxon>
        <taxon>Magnoliopsida</taxon>
        <taxon>eudicotyledons</taxon>
        <taxon>Gunneridae</taxon>
        <taxon>Pentapetalae</taxon>
        <taxon>rosids</taxon>
        <taxon>fabids</taxon>
        <taxon>Fabales</taxon>
        <taxon>Fabaceae</taxon>
        <taxon>Papilionoideae</taxon>
        <taxon>50 kb inversion clade</taxon>
        <taxon>NPAAA clade</taxon>
        <taxon>indigoferoid/millettioid clade</taxon>
        <taxon>Phaseoleae</taxon>
        <taxon>Clitoria</taxon>
    </lineage>
</organism>
<name>A0AAN9PLS9_CLITE</name>
<gene>
    <name evidence="1" type="ORF">RJT34_13505</name>
</gene>
<accession>A0AAN9PLS9</accession>
<protein>
    <submittedName>
        <fullName evidence="1">Uncharacterized protein</fullName>
    </submittedName>
</protein>